<proteinExistence type="predicted"/>
<reference evidence="1" key="1">
    <citation type="journal article" date="2019" name="BMC Genomics">
        <title>A new reference genome for Sorghum bicolor reveals high levels of sequence similarity between sweet and grain genotypes: implications for the genetics of sugar metabolism.</title>
        <authorList>
            <person name="Cooper E.A."/>
            <person name="Brenton Z.W."/>
            <person name="Flinn B.S."/>
            <person name="Jenkins J."/>
            <person name="Shu S."/>
            <person name="Flowers D."/>
            <person name="Luo F."/>
            <person name="Wang Y."/>
            <person name="Xia P."/>
            <person name="Barry K."/>
            <person name="Daum C."/>
            <person name="Lipzen A."/>
            <person name="Yoshinaga Y."/>
            <person name="Schmutz J."/>
            <person name="Saski C."/>
            <person name="Vermerris W."/>
            <person name="Kresovich S."/>
        </authorList>
    </citation>
    <scope>NUCLEOTIDE SEQUENCE</scope>
</reference>
<dbReference type="AlphaFoldDB" id="A0A921TZX1"/>
<dbReference type="Proteomes" id="UP000807115">
    <property type="component" value="Chromosome 10"/>
</dbReference>
<name>A0A921TZX1_SORBI</name>
<comment type="caution">
    <text evidence="1">The sequence shown here is derived from an EMBL/GenBank/DDBJ whole genome shotgun (WGS) entry which is preliminary data.</text>
</comment>
<organism evidence="1 2">
    <name type="scientific">Sorghum bicolor</name>
    <name type="common">Sorghum</name>
    <name type="synonym">Sorghum vulgare</name>
    <dbReference type="NCBI Taxonomy" id="4558"/>
    <lineage>
        <taxon>Eukaryota</taxon>
        <taxon>Viridiplantae</taxon>
        <taxon>Streptophyta</taxon>
        <taxon>Embryophyta</taxon>
        <taxon>Tracheophyta</taxon>
        <taxon>Spermatophyta</taxon>
        <taxon>Magnoliopsida</taxon>
        <taxon>Liliopsida</taxon>
        <taxon>Poales</taxon>
        <taxon>Poaceae</taxon>
        <taxon>PACMAD clade</taxon>
        <taxon>Panicoideae</taxon>
        <taxon>Andropogonodae</taxon>
        <taxon>Andropogoneae</taxon>
        <taxon>Sorghinae</taxon>
        <taxon>Sorghum</taxon>
    </lineage>
</organism>
<sequence>MHWTDVASICATPRWSRILSFLTRSIELHAPISSTQKLKLMGRGSLRPQTWNRSQQQLIYLNALIRIRTRDLWL</sequence>
<evidence type="ECO:0000313" key="1">
    <source>
        <dbReference type="EMBL" id="KAG0512968.1"/>
    </source>
</evidence>
<accession>A0A921TZX1</accession>
<reference evidence="1" key="2">
    <citation type="submission" date="2020-10" db="EMBL/GenBank/DDBJ databases">
        <authorList>
            <person name="Cooper E.A."/>
            <person name="Brenton Z.W."/>
            <person name="Flinn B.S."/>
            <person name="Jenkins J."/>
            <person name="Shu S."/>
            <person name="Flowers D."/>
            <person name="Luo F."/>
            <person name="Wang Y."/>
            <person name="Xia P."/>
            <person name="Barry K."/>
            <person name="Daum C."/>
            <person name="Lipzen A."/>
            <person name="Yoshinaga Y."/>
            <person name="Schmutz J."/>
            <person name="Saski C."/>
            <person name="Vermerris W."/>
            <person name="Kresovich S."/>
        </authorList>
    </citation>
    <scope>NUCLEOTIDE SEQUENCE</scope>
</reference>
<evidence type="ECO:0000313" key="2">
    <source>
        <dbReference type="Proteomes" id="UP000807115"/>
    </source>
</evidence>
<gene>
    <name evidence="1" type="ORF">BDA96_10G060700</name>
</gene>
<dbReference type="EMBL" id="CM027689">
    <property type="protein sequence ID" value="KAG0512968.1"/>
    <property type="molecule type" value="Genomic_DNA"/>
</dbReference>
<protein>
    <submittedName>
        <fullName evidence="1">Uncharacterized protein</fullName>
    </submittedName>
</protein>